<reference evidence="2" key="1">
    <citation type="submission" date="2010-12" db="EMBL/GenBank/DDBJ databases">
        <title>Complete sequence of Rhodopseudomonas palustris DX-1.</title>
        <authorList>
            <consortium name="US DOE Joint Genome Institute"/>
            <person name="Lucas S."/>
            <person name="Copeland A."/>
            <person name="Lapidus A."/>
            <person name="Cheng J.-F."/>
            <person name="Goodwin L."/>
            <person name="Pitluck S."/>
            <person name="Misra M."/>
            <person name="Chertkov O."/>
            <person name="Detter J.C."/>
            <person name="Han C."/>
            <person name="Tapia R."/>
            <person name="Land M."/>
            <person name="Hauser L."/>
            <person name="Kyrpides N."/>
            <person name="Ivanova N."/>
            <person name="Ovchinnikova G."/>
            <person name="Logan B."/>
            <person name="Oda Y."/>
            <person name="Harwood C."/>
            <person name="Woyke T."/>
        </authorList>
    </citation>
    <scope>NUCLEOTIDE SEQUENCE [LARGE SCALE GENOMIC DNA]</scope>
    <source>
        <strain evidence="2">DX-1</strain>
    </source>
</reference>
<evidence type="ECO:0000259" key="1">
    <source>
        <dbReference type="Pfam" id="PF22522"/>
    </source>
</evidence>
<protein>
    <recommendedName>
        <fullName evidence="1">DUF6998 domain-containing protein</fullName>
    </recommendedName>
</protein>
<dbReference type="AlphaFoldDB" id="E6VP73"/>
<organism evidence="2 3">
    <name type="scientific">Rhodopseudomonas palustris (strain DX-1)</name>
    <dbReference type="NCBI Taxonomy" id="652103"/>
    <lineage>
        <taxon>Bacteria</taxon>
        <taxon>Pseudomonadati</taxon>
        <taxon>Pseudomonadota</taxon>
        <taxon>Alphaproteobacteria</taxon>
        <taxon>Hyphomicrobiales</taxon>
        <taxon>Nitrobacteraceae</taxon>
        <taxon>Rhodopseudomonas</taxon>
    </lineage>
</organism>
<feature type="domain" description="DUF6998" evidence="1">
    <location>
        <begin position="14"/>
        <end position="146"/>
    </location>
</feature>
<evidence type="ECO:0000313" key="3">
    <source>
        <dbReference type="Proteomes" id="UP000001402"/>
    </source>
</evidence>
<dbReference type="Proteomes" id="UP000001402">
    <property type="component" value="Chromosome"/>
</dbReference>
<dbReference type="Pfam" id="PF22522">
    <property type="entry name" value="DUF6998"/>
    <property type="match status" value="1"/>
</dbReference>
<name>E6VP73_RHOPX</name>
<gene>
    <name evidence="2" type="ordered locus">Rpdx1_2013</name>
</gene>
<sequence length="150" mass="16785">MSQQRIEMALNLIFQGIGILQAEFSNRNFTIDGRLVGDIGEIIAATEFDITLDEISRPGYDAKTRDGRDVQIKATFQNSLTFRSVPTLYLGMKLARDGTHEIVFNGPGQLIYDRYAHRRGIGTSLLSFPITVLRELSAAVPEDQRVPTRV</sequence>
<dbReference type="KEGG" id="rpx:Rpdx1_2013"/>
<dbReference type="HOGENOM" id="CLU_128071_0_0_5"/>
<evidence type="ECO:0000313" key="2">
    <source>
        <dbReference type="EMBL" id="ADU43622.1"/>
    </source>
</evidence>
<dbReference type="OrthoDB" id="7503989at2"/>
<dbReference type="eggNOG" id="ENOG502ZANZ">
    <property type="taxonomic scope" value="Bacteria"/>
</dbReference>
<dbReference type="EMBL" id="CP002418">
    <property type="protein sequence ID" value="ADU43622.1"/>
    <property type="molecule type" value="Genomic_DNA"/>
</dbReference>
<accession>E6VP73</accession>
<proteinExistence type="predicted"/>
<dbReference type="InterPro" id="IPR054267">
    <property type="entry name" value="DUF6998"/>
</dbReference>